<evidence type="ECO:0000313" key="1">
    <source>
        <dbReference type="EMBL" id="TPN88031.1"/>
    </source>
</evidence>
<keyword evidence="2" id="KW-1185">Reference proteome</keyword>
<dbReference type="EMBL" id="VFWZ01000002">
    <property type="protein sequence ID" value="TPN88031.1"/>
    <property type="molecule type" value="Genomic_DNA"/>
</dbReference>
<sequence>MKRVVYVLLVAVLCSFTAKDIRLQFSEFEIKDENGVTRIAVNKTGEIKVGEQLVGKISKDGMLHDNNGELLAKITDDDILENKEGKSLVKIDKDGKINNGSGMFIEWSENGEFLKGDKKTGIHITPVDKNSFQTASIILYLYLSIK</sequence>
<comment type="caution">
    <text evidence="1">The sequence shown here is derived from an EMBL/GenBank/DDBJ whole genome shotgun (WGS) entry which is preliminary data.</text>
</comment>
<accession>A0A504JMU5</accession>
<proteinExistence type="predicted"/>
<evidence type="ECO:0000313" key="2">
    <source>
        <dbReference type="Proteomes" id="UP000315540"/>
    </source>
</evidence>
<dbReference type="RefSeq" id="WP_140592670.1">
    <property type="nucleotide sequence ID" value="NZ_VFWZ01000002.1"/>
</dbReference>
<reference evidence="1 2" key="1">
    <citation type="submission" date="2019-06" db="EMBL/GenBank/DDBJ databases">
        <authorList>
            <person name="Meng X."/>
        </authorList>
    </citation>
    <scope>NUCLEOTIDE SEQUENCE [LARGE SCALE GENOMIC DNA]</scope>
    <source>
        <strain evidence="1 2">M625</strain>
    </source>
</reference>
<dbReference type="Proteomes" id="UP000315540">
    <property type="component" value="Unassembled WGS sequence"/>
</dbReference>
<dbReference type="AlphaFoldDB" id="A0A504JMU5"/>
<gene>
    <name evidence="1" type="ORF">FHK87_10695</name>
</gene>
<dbReference type="OrthoDB" id="1361455at2"/>
<name>A0A504JMU5_9FLAO</name>
<organism evidence="1 2">
    <name type="scientific">Aquimarina algicola</name>
    <dbReference type="NCBI Taxonomy" id="2589995"/>
    <lineage>
        <taxon>Bacteria</taxon>
        <taxon>Pseudomonadati</taxon>
        <taxon>Bacteroidota</taxon>
        <taxon>Flavobacteriia</taxon>
        <taxon>Flavobacteriales</taxon>
        <taxon>Flavobacteriaceae</taxon>
        <taxon>Aquimarina</taxon>
    </lineage>
</organism>
<protein>
    <submittedName>
        <fullName evidence="1">Uncharacterized protein</fullName>
    </submittedName>
</protein>